<dbReference type="Pfam" id="PF00877">
    <property type="entry name" value="NLPC_P60"/>
    <property type="match status" value="1"/>
</dbReference>
<dbReference type="Gene3D" id="3.90.1720.10">
    <property type="entry name" value="endopeptidase domain like (from Nostoc punctiforme)"/>
    <property type="match status" value="1"/>
</dbReference>
<protein>
    <submittedName>
        <fullName evidence="8">Uncharacterized protein</fullName>
    </submittedName>
</protein>
<dbReference type="InterPro" id="IPR000064">
    <property type="entry name" value="NLP_P60_dom"/>
</dbReference>
<dbReference type="GO" id="GO:0008234">
    <property type="term" value="F:cysteine-type peptidase activity"/>
    <property type="evidence" value="ECO:0007669"/>
    <property type="project" value="UniProtKB-KW"/>
</dbReference>
<dbReference type="PANTHER" id="PTHR47053:SF1">
    <property type="entry name" value="MUREIN DD-ENDOPEPTIDASE MEPH-RELATED"/>
    <property type="match status" value="1"/>
</dbReference>
<evidence type="ECO:0000256" key="3">
    <source>
        <dbReference type="ARBA" id="ARBA00022801"/>
    </source>
</evidence>
<evidence type="ECO:0000259" key="7">
    <source>
        <dbReference type="PROSITE" id="PS51935"/>
    </source>
</evidence>
<feature type="domain" description="NlpC/P60" evidence="7">
    <location>
        <begin position="141"/>
        <end position="263"/>
    </location>
</feature>
<keyword evidence="4" id="KW-0788">Thiol protease</keyword>
<proteinExistence type="inferred from homology"/>
<dbReference type="GO" id="GO:0006508">
    <property type="term" value="P:proteolysis"/>
    <property type="evidence" value="ECO:0007669"/>
    <property type="project" value="UniProtKB-KW"/>
</dbReference>
<evidence type="ECO:0000256" key="5">
    <source>
        <dbReference type="SAM" id="MobiDB-lite"/>
    </source>
</evidence>
<dbReference type="InterPro" id="IPR051202">
    <property type="entry name" value="Peptidase_C40"/>
</dbReference>
<evidence type="ECO:0000256" key="4">
    <source>
        <dbReference type="ARBA" id="ARBA00022807"/>
    </source>
</evidence>
<keyword evidence="2" id="KW-0645">Protease</keyword>
<dbReference type="PROSITE" id="PS51935">
    <property type="entry name" value="NLPC_P60"/>
    <property type="match status" value="1"/>
</dbReference>
<dbReference type="Gene3D" id="2.30.30.40">
    <property type="entry name" value="SH3 Domains"/>
    <property type="match status" value="2"/>
</dbReference>
<feature type="domain" description="SH3b" evidence="6">
    <location>
        <begin position="4"/>
        <end position="70"/>
    </location>
</feature>
<accession>A0A538TTK4</accession>
<evidence type="ECO:0000313" key="8">
    <source>
        <dbReference type="EMBL" id="TMQ66956.1"/>
    </source>
</evidence>
<evidence type="ECO:0000259" key="6">
    <source>
        <dbReference type="PROSITE" id="PS51781"/>
    </source>
</evidence>
<dbReference type="PROSITE" id="PS51781">
    <property type="entry name" value="SH3B"/>
    <property type="match status" value="1"/>
</dbReference>
<organism evidence="8 9">
    <name type="scientific">Eiseniibacteriota bacterium</name>
    <dbReference type="NCBI Taxonomy" id="2212470"/>
    <lineage>
        <taxon>Bacteria</taxon>
        <taxon>Candidatus Eiseniibacteriota</taxon>
    </lineage>
</organism>
<reference evidence="8 9" key="1">
    <citation type="journal article" date="2019" name="Nat. Microbiol.">
        <title>Mediterranean grassland soil C-N compound turnover is dependent on rainfall and depth, and is mediated by genomically divergent microorganisms.</title>
        <authorList>
            <person name="Diamond S."/>
            <person name="Andeer P.F."/>
            <person name="Li Z."/>
            <person name="Crits-Christoph A."/>
            <person name="Burstein D."/>
            <person name="Anantharaman K."/>
            <person name="Lane K.R."/>
            <person name="Thomas B.C."/>
            <person name="Pan C."/>
            <person name="Northen T.R."/>
            <person name="Banfield J.F."/>
        </authorList>
    </citation>
    <scope>NUCLEOTIDE SEQUENCE [LARGE SCALE GENOMIC DNA]</scope>
    <source>
        <strain evidence="8">WS_8</strain>
    </source>
</reference>
<sequence>MATRSRGIVTVAALDLRRRPDHRSELRSQLLMGETVRVLGTAGRGQWWLVRNDVDGYRGWVRSWGLTSATPAEARRWTAAATAQARLSFVEVREGRGRGPLVSPLFWQARVIVRRRAGKWSRVQLPDGRQGWVPSRALTPGSRRPTLERRIQSLLGLPYSWGGRTPSGFDCSGFVQQVMAEQGIDLPRDADEQRRATTELGPGDRPRRGDLVFFGPKRGRLTHVGILLGGGRFAHAQGQVAIGTLDDSNPLYNKRLHDILRGFGRPLWPPRGGGAHSC</sequence>
<evidence type="ECO:0000313" key="9">
    <source>
        <dbReference type="Proteomes" id="UP000316609"/>
    </source>
</evidence>
<name>A0A538TTK4_UNCEI</name>
<dbReference type="EMBL" id="VBOY01000051">
    <property type="protein sequence ID" value="TMQ66956.1"/>
    <property type="molecule type" value="Genomic_DNA"/>
</dbReference>
<dbReference type="InterPro" id="IPR003646">
    <property type="entry name" value="SH3-like_bac-type"/>
</dbReference>
<comment type="similarity">
    <text evidence="1">Belongs to the peptidase C40 family.</text>
</comment>
<dbReference type="SUPFAM" id="SSF54001">
    <property type="entry name" value="Cysteine proteinases"/>
    <property type="match status" value="1"/>
</dbReference>
<evidence type="ECO:0000256" key="2">
    <source>
        <dbReference type="ARBA" id="ARBA00022670"/>
    </source>
</evidence>
<keyword evidence="3" id="KW-0378">Hydrolase</keyword>
<dbReference type="AlphaFoldDB" id="A0A538TTK4"/>
<dbReference type="Pfam" id="PF18348">
    <property type="entry name" value="SH3_16"/>
    <property type="match status" value="1"/>
</dbReference>
<dbReference type="InterPro" id="IPR041382">
    <property type="entry name" value="SH3_16"/>
</dbReference>
<gene>
    <name evidence="8" type="ORF">E6K78_05830</name>
</gene>
<dbReference type="PANTHER" id="PTHR47053">
    <property type="entry name" value="MUREIN DD-ENDOPEPTIDASE MEPH-RELATED"/>
    <property type="match status" value="1"/>
</dbReference>
<dbReference type="InterPro" id="IPR038765">
    <property type="entry name" value="Papain-like_cys_pep_sf"/>
</dbReference>
<feature type="region of interest" description="Disordered" evidence="5">
    <location>
        <begin position="188"/>
        <end position="209"/>
    </location>
</feature>
<dbReference type="Proteomes" id="UP000316609">
    <property type="component" value="Unassembled WGS sequence"/>
</dbReference>
<evidence type="ECO:0000256" key="1">
    <source>
        <dbReference type="ARBA" id="ARBA00007074"/>
    </source>
</evidence>
<comment type="caution">
    <text evidence="8">The sequence shown here is derived from an EMBL/GenBank/DDBJ whole genome shotgun (WGS) entry which is preliminary data.</text>
</comment>